<evidence type="ECO:0000313" key="3">
    <source>
        <dbReference type="Proteomes" id="UP000502179"/>
    </source>
</evidence>
<dbReference type="SUPFAM" id="SSF53756">
    <property type="entry name" value="UDP-Glycosyltransferase/glycogen phosphorylase"/>
    <property type="match status" value="1"/>
</dbReference>
<name>A0A6G7PYY9_9BACT</name>
<sequence length="361" mass="41066">MSQVSSLHLIASKSLGGAERFFLRLTAALNEGGCRVWLGLRNKSEVITQVPQDIALYELPFRTVWDPVSRWAVSRLISRLNPDIVQTYMGRATRLTRLNKGGPVHIARLGGYYKLDSFRHAHAWVGNTRGICDYLVAGGFPARRIYHIGNFIDPPKKTPPEELKRLRQDLGLPDDALILATAGRFIEVKGHRFLLEAMERLPRQVDQRPLFLLMIGDGPLGPSLKGLARALGLEDRIIWTGWQPHPEPYLELADLIVFPSLELETLGNVILEAWALERPIVVTRFRGALEITRHGEDVWQVPCGQPRALAEGVLTVLKDQTLAKELVKAGRRRLKEEFSRERVVEQYLALYRELLEERRWL</sequence>
<dbReference type="PANTHER" id="PTHR12526">
    <property type="entry name" value="GLYCOSYLTRANSFERASE"/>
    <property type="match status" value="1"/>
</dbReference>
<dbReference type="Pfam" id="PF00534">
    <property type="entry name" value="Glycos_transf_1"/>
    <property type="match status" value="1"/>
</dbReference>
<protein>
    <submittedName>
        <fullName evidence="2">Glycosyltransferase</fullName>
    </submittedName>
</protein>
<dbReference type="Proteomes" id="UP000502179">
    <property type="component" value="Chromosome"/>
</dbReference>
<dbReference type="AlphaFoldDB" id="A0A6G7PYY9"/>
<evidence type="ECO:0000313" key="2">
    <source>
        <dbReference type="EMBL" id="QIJ72915.1"/>
    </source>
</evidence>
<accession>A0A6G7PYY9</accession>
<reference evidence="2 3" key="1">
    <citation type="submission" date="2020-02" db="EMBL/GenBank/DDBJ databases">
        <title>Genome analysis of Thermosulfuriphilus ammonigenes ST65T, an anaerobic thermophilic chemolithoautotrophic bacterium isolated from a deep-sea hydrothermal vent.</title>
        <authorList>
            <person name="Slobodkina G."/>
            <person name="Allioux M."/>
            <person name="Merkel A."/>
            <person name="Alain K."/>
            <person name="Jebbar M."/>
            <person name="Slobodkin A."/>
        </authorList>
    </citation>
    <scope>NUCLEOTIDE SEQUENCE [LARGE SCALE GENOMIC DNA]</scope>
    <source>
        <strain evidence="2 3">ST65</strain>
    </source>
</reference>
<gene>
    <name evidence="2" type="ORF">G4V39_10975</name>
</gene>
<keyword evidence="2" id="KW-0808">Transferase</keyword>
<dbReference type="KEGG" id="tav:G4V39_10975"/>
<organism evidence="2 3">
    <name type="scientific">Thermosulfuriphilus ammonigenes</name>
    <dbReference type="NCBI Taxonomy" id="1936021"/>
    <lineage>
        <taxon>Bacteria</taxon>
        <taxon>Pseudomonadati</taxon>
        <taxon>Thermodesulfobacteriota</taxon>
        <taxon>Thermodesulfobacteria</taxon>
        <taxon>Thermodesulfobacteriales</taxon>
        <taxon>Thermodesulfobacteriaceae</taxon>
        <taxon>Thermosulfuriphilus</taxon>
    </lineage>
</organism>
<dbReference type="InterPro" id="IPR001296">
    <property type="entry name" value="Glyco_trans_1"/>
</dbReference>
<dbReference type="EMBL" id="CP048877">
    <property type="protein sequence ID" value="QIJ72915.1"/>
    <property type="molecule type" value="Genomic_DNA"/>
</dbReference>
<proteinExistence type="predicted"/>
<dbReference type="CDD" id="cd03811">
    <property type="entry name" value="GT4_GT28_WabH-like"/>
    <property type="match status" value="1"/>
</dbReference>
<keyword evidence="3" id="KW-1185">Reference proteome</keyword>
<evidence type="ECO:0000259" key="1">
    <source>
        <dbReference type="Pfam" id="PF00534"/>
    </source>
</evidence>
<dbReference type="Gene3D" id="3.40.50.2000">
    <property type="entry name" value="Glycogen Phosphorylase B"/>
    <property type="match status" value="2"/>
</dbReference>
<dbReference type="GO" id="GO:0016757">
    <property type="term" value="F:glycosyltransferase activity"/>
    <property type="evidence" value="ECO:0007669"/>
    <property type="project" value="InterPro"/>
</dbReference>
<feature type="domain" description="Glycosyl transferase family 1" evidence="1">
    <location>
        <begin position="165"/>
        <end position="333"/>
    </location>
</feature>